<keyword evidence="1" id="KW-1133">Transmembrane helix</keyword>
<evidence type="ECO:0000256" key="1">
    <source>
        <dbReference type="SAM" id="Phobius"/>
    </source>
</evidence>
<evidence type="ECO:0008006" key="4">
    <source>
        <dbReference type="Google" id="ProtNLM"/>
    </source>
</evidence>
<sequence>MIKQLKNLGPGLLFAGAAIGVSHLVQSTRAGADFGLGLIWALILVTLFKYPFFQYGPRYAAATGESY</sequence>
<reference evidence="2 3" key="1">
    <citation type="journal article" date="2014" name="Genome Announc.">
        <title>Draft Genome Sequence of Marine Flavobacterium Jejuia pallidilutea Strain 11shimoA1 and Pigmentation Mutants.</title>
        <authorList>
            <person name="Takatani N."/>
            <person name="Nakanishi M."/>
            <person name="Meirelles P."/>
            <person name="Mino S."/>
            <person name="Suda W."/>
            <person name="Oshima K."/>
            <person name="Hattori M."/>
            <person name="Ohkuma M."/>
            <person name="Hosokawa M."/>
            <person name="Miyashita K."/>
            <person name="Thompson F.L."/>
            <person name="Niwa A."/>
            <person name="Sawabe T."/>
            <person name="Sawabe T."/>
        </authorList>
    </citation>
    <scope>NUCLEOTIDE SEQUENCE [LARGE SCALE GENOMIC DNA]</scope>
    <source>
        <strain evidence="3">JCM19302</strain>
    </source>
</reference>
<evidence type="ECO:0000313" key="2">
    <source>
        <dbReference type="EMBL" id="GAL71600.1"/>
    </source>
</evidence>
<dbReference type="Proteomes" id="UP000029646">
    <property type="component" value="Unassembled WGS sequence"/>
</dbReference>
<evidence type="ECO:0000313" key="3">
    <source>
        <dbReference type="Proteomes" id="UP000029646"/>
    </source>
</evidence>
<feature type="transmembrane region" description="Helical" evidence="1">
    <location>
        <begin position="34"/>
        <end position="52"/>
    </location>
</feature>
<comment type="caution">
    <text evidence="2">The sequence shown here is derived from an EMBL/GenBank/DDBJ whole genome shotgun (WGS) entry which is preliminary data.</text>
</comment>
<name>A0A090W3L1_9FLAO</name>
<organism evidence="2 3">
    <name type="scientific">Jejuia pallidilutea</name>
    <dbReference type="NCBI Taxonomy" id="504487"/>
    <lineage>
        <taxon>Bacteria</taxon>
        <taxon>Pseudomonadati</taxon>
        <taxon>Bacteroidota</taxon>
        <taxon>Flavobacteriia</taxon>
        <taxon>Flavobacteriales</taxon>
        <taxon>Flavobacteriaceae</taxon>
        <taxon>Jejuia</taxon>
    </lineage>
</organism>
<gene>
    <name evidence="2" type="ORF">JCM19302_3090</name>
</gene>
<protein>
    <recommendedName>
        <fullName evidence="4">Iron transporter</fullName>
    </recommendedName>
</protein>
<dbReference type="RefSeq" id="WP_369385251.1">
    <property type="nucleotide sequence ID" value="NZ_BBNS01000014.1"/>
</dbReference>
<proteinExistence type="predicted"/>
<keyword evidence="1" id="KW-0472">Membrane</keyword>
<accession>A0A090W3L1</accession>
<dbReference type="EMBL" id="BBNS01000014">
    <property type="protein sequence ID" value="GAL71600.1"/>
    <property type="molecule type" value="Genomic_DNA"/>
</dbReference>
<dbReference type="AlphaFoldDB" id="A0A090W3L1"/>
<keyword evidence="1" id="KW-0812">Transmembrane</keyword>